<comment type="caution">
    <text evidence="6">Lacks conserved residue(s) required for the propagation of feature annotation.</text>
</comment>
<proteinExistence type="inferred from homology"/>
<evidence type="ECO:0000313" key="8">
    <source>
        <dbReference type="EMBL" id="SDB94902.1"/>
    </source>
</evidence>
<evidence type="ECO:0000256" key="5">
    <source>
        <dbReference type="ARBA" id="ARBA00023136"/>
    </source>
</evidence>
<sequence>MEEIEGYIQLVRESHILIAPLLFVLLHVIRPILFIPVVLIFIAGGLIFGIVPGIVLSIIGVVLSSATFYQLTRMLPGFTNRLLRMKSKMFGKDAHMQTGQIAILRLIPFIHYHLLSFLIYESSPDFKTYIESSFYSAIPSAIVYTAIGQSITNFSPILTFGLVIGLIPLFFVFGKKNNQITVREFTR</sequence>
<name>A0A1G6HKY5_9BACI</name>
<dbReference type="STRING" id="1612202.SAMN05421734_10393"/>
<feature type="domain" description="VTT" evidence="7">
    <location>
        <begin position="35"/>
        <end position="149"/>
    </location>
</feature>
<protein>
    <recommendedName>
        <fullName evidence="6">TVP38/TMEM64 family membrane protein</fullName>
    </recommendedName>
</protein>
<dbReference type="Proteomes" id="UP000242949">
    <property type="component" value="Unassembled WGS sequence"/>
</dbReference>
<evidence type="ECO:0000256" key="4">
    <source>
        <dbReference type="ARBA" id="ARBA00022989"/>
    </source>
</evidence>
<feature type="transmembrane region" description="Helical" evidence="6">
    <location>
        <begin position="154"/>
        <end position="173"/>
    </location>
</feature>
<feature type="transmembrane region" description="Helical" evidence="6">
    <location>
        <begin position="21"/>
        <end position="48"/>
    </location>
</feature>
<gene>
    <name evidence="8" type="ORF">SAMN05421734_10393</name>
</gene>
<keyword evidence="9" id="KW-1185">Reference proteome</keyword>
<dbReference type="InterPro" id="IPR032816">
    <property type="entry name" value="VTT_dom"/>
</dbReference>
<dbReference type="AlphaFoldDB" id="A0A1G6HKY5"/>
<dbReference type="GO" id="GO:0005886">
    <property type="term" value="C:plasma membrane"/>
    <property type="evidence" value="ECO:0007669"/>
    <property type="project" value="UniProtKB-SubCell"/>
</dbReference>
<comment type="subcellular location">
    <subcellularLocation>
        <location evidence="1 6">Cell membrane</location>
        <topology evidence="1 6">Multi-pass membrane protein</topology>
    </subcellularLocation>
</comment>
<dbReference type="PANTHER" id="PTHR12677">
    <property type="entry name" value="GOLGI APPARATUS MEMBRANE PROTEIN TVP38-RELATED"/>
    <property type="match status" value="1"/>
</dbReference>
<comment type="similarity">
    <text evidence="6">Belongs to the TVP38/TMEM64 family.</text>
</comment>
<keyword evidence="3 6" id="KW-0812">Transmembrane</keyword>
<dbReference type="EMBL" id="FMYI01000003">
    <property type="protein sequence ID" value="SDB94902.1"/>
    <property type="molecule type" value="Genomic_DNA"/>
</dbReference>
<reference evidence="9" key="1">
    <citation type="submission" date="2016-09" db="EMBL/GenBank/DDBJ databases">
        <authorList>
            <person name="Varghese N."/>
            <person name="Submissions S."/>
        </authorList>
    </citation>
    <scope>NUCLEOTIDE SEQUENCE [LARGE SCALE GENOMIC DNA]</scope>
    <source>
        <strain evidence="9">S5</strain>
    </source>
</reference>
<organism evidence="8 9">
    <name type="scientific">Pelagirhabdus alkalitolerans</name>
    <dbReference type="NCBI Taxonomy" id="1612202"/>
    <lineage>
        <taxon>Bacteria</taxon>
        <taxon>Bacillati</taxon>
        <taxon>Bacillota</taxon>
        <taxon>Bacilli</taxon>
        <taxon>Bacillales</taxon>
        <taxon>Bacillaceae</taxon>
        <taxon>Pelagirhabdus</taxon>
    </lineage>
</organism>
<dbReference type="PANTHER" id="PTHR12677:SF59">
    <property type="entry name" value="GOLGI APPARATUS MEMBRANE PROTEIN TVP38-RELATED"/>
    <property type="match status" value="1"/>
</dbReference>
<dbReference type="InterPro" id="IPR015414">
    <property type="entry name" value="TMEM64"/>
</dbReference>
<evidence type="ECO:0000256" key="3">
    <source>
        <dbReference type="ARBA" id="ARBA00022692"/>
    </source>
</evidence>
<evidence type="ECO:0000259" key="7">
    <source>
        <dbReference type="Pfam" id="PF09335"/>
    </source>
</evidence>
<dbReference type="OrthoDB" id="2451090at2"/>
<keyword evidence="2 6" id="KW-1003">Cell membrane</keyword>
<dbReference type="RefSeq" id="WP_090794029.1">
    <property type="nucleotide sequence ID" value="NZ_FMYI01000003.1"/>
</dbReference>
<feature type="transmembrane region" description="Helical" evidence="6">
    <location>
        <begin position="54"/>
        <end position="78"/>
    </location>
</feature>
<feature type="transmembrane region" description="Helical" evidence="6">
    <location>
        <begin position="99"/>
        <end position="120"/>
    </location>
</feature>
<accession>A0A1G6HKY5</accession>
<evidence type="ECO:0000256" key="6">
    <source>
        <dbReference type="RuleBase" id="RU366058"/>
    </source>
</evidence>
<evidence type="ECO:0000313" key="9">
    <source>
        <dbReference type="Proteomes" id="UP000242949"/>
    </source>
</evidence>
<evidence type="ECO:0000256" key="2">
    <source>
        <dbReference type="ARBA" id="ARBA00022475"/>
    </source>
</evidence>
<evidence type="ECO:0000256" key="1">
    <source>
        <dbReference type="ARBA" id="ARBA00004651"/>
    </source>
</evidence>
<dbReference type="Pfam" id="PF09335">
    <property type="entry name" value="VTT_dom"/>
    <property type="match status" value="1"/>
</dbReference>
<keyword evidence="5 6" id="KW-0472">Membrane</keyword>
<keyword evidence="4 6" id="KW-1133">Transmembrane helix</keyword>